<dbReference type="NCBIfam" id="TIGR02887">
    <property type="entry name" value="spore_ger_x_C"/>
    <property type="match status" value="1"/>
</dbReference>
<reference evidence="10 11" key="1">
    <citation type="submission" date="2023-03" db="EMBL/GenBank/DDBJ databases">
        <title>Bacillus Genome Sequencing.</title>
        <authorList>
            <person name="Dunlap C."/>
        </authorList>
    </citation>
    <scope>NUCLEOTIDE SEQUENCE [LARGE SCALE GENOMIC DNA]</scope>
    <source>
        <strain evidence="10 11">B-59205</strain>
    </source>
</reference>
<dbReference type="PANTHER" id="PTHR35789:SF1">
    <property type="entry name" value="SPORE GERMINATION PROTEIN B3"/>
    <property type="match status" value="1"/>
</dbReference>
<accession>A0AAW9NJH7</accession>
<dbReference type="Proteomes" id="UP001344888">
    <property type="component" value="Unassembled WGS sequence"/>
</dbReference>
<evidence type="ECO:0000256" key="5">
    <source>
        <dbReference type="ARBA" id="ARBA00023136"/>
    </source>
</evidence>
<comment type="subcellular location">
    <subcellularLocation>
        <location evidence="1">Membrane</location>
        <topology evidence="1">Lipid-anchor</topology>
    </subcellularLocation>
</comment>
<feature type="domain" description="Spore germination protein N-terminal" evidence="9">
    <location>
        <begin position="26"/>
        <end position="192"/>
    </location>
</feature>
<evidence type="ECO:0000256" key="2">
    <source>
        <dbReference type="ARBA" id="ARBA00007886"/>
    </source>
</evidence>
<keyword evidence="4" id="KW-0732">Signal</keyword>
<dbReference type="PANTHER" id="PTHR35789">
    <property type="entry name" value="SPORE GERMINATION PROTEIN B3"/>
    <property type="match status" value="1"/>
</dbReference>
<dbReference type="GO" id="GO:0016020">
    <property type="term" value="C:membrane"/>
    <property type="evidence" value="ECO:0007669"/>
    <property type="project" value="UniProtKB-SubCell"/>
</dbReference>
<dbReference type="AlphaFoldDB" id="A0AAW9NJH7"/>
<evidence type="ECO:0000256" key="3">
    <source>
        <dbReference type="ARBA" id="ARBA00022544"/>
    </source>
</evidence>
<dbReference type="EMBL" id="JARSFG010000003">
    <property type="protein sequence ID" value="MEC1177232.1"/>
    <property type="molecule type" value="Genomic_DNA"/>
</dbReference>
<dbReference type="PROSITE" id="PS51257">
    <property type="entry name" value="PROKAR_LIPOPROTEIN"/>
    <property type="match status" value="1"/>
</dbReference>
<evidence type="ECO:0000256" key="4">
    <source>
        <dbReference type="ARBA" id="ARBA00022729"/>
    </source>
</evidence>
<keyword evidence="11" id="KW-1185">Reference proteome</keyword>
<evidence type="ECO:0000313" key="11">
    <source>
        <dbReference type="Proteomes" id="UP001344888"/>
    </source>
</evidence>
<evidence type="ECO:0000256" key="6">
    <source>
        <dbReference type="ARBA" id="ARBA00023139"/>
    </source>
</evidence>
<sequence length="350" mass="40028">MQNRNYYLLALLLLPVLLLGGCWNIKDINKRFFPLIIAVSKEDDETYKVTLQIPIPQNVSESSRIVTVEDKTVASALGHIQTNSEDVMDYSQTQLIFVHSSLADDQAAMQDLIHFIMRANEIPSRALVAITDDTIEDLLTNINEKLGTQTSSVYDYFNKGYDWAPEIFSVPIWKAYQSLFIYTKDLAVPVVRAGEDTVFEFDGVDIFKKGEKVARISPIEGLLINMLQDRGESGEIEGLESSSVIITGSTLKNKATIKNKQPSIAVDLHLKIRILEKQQHLTNKQIQRQLEKRVEQRFYKVFNQLQEKQTDAFGFGQHFRGSIPYAELKNWREAYYPHLKVHFTVHTTVE</sequence>
<dbReference type="Pfam" id="PF05504">
    <property type="entry name" value="Spore_GerAC"/>
    <property type="match status" value="1"/>
</dbReference>
<gene>
    <name evidence="10" type="ORF">P9B03_01945</name>
</gene>
<proteinExistence type="inferred from homology"/>
<evidence type="ECO:0000259" key="9">
    <source>
        <dbReference type="Pfam" id="PF25198"/>
    </source>
</evidence>
<evidence type="ECO:0000256" key="1">
    <source>
        <dbReference type="ARBA" id="ARBA00004635"/>
    </source>
</evidence>
<protein>
    <submittedName>
        <fullName evidence="10">Ger(X)C family spore germination protein</fullName>
    </submittedName>
</protein>
<name>A0AAW9NJH7_9BACL</name>
<comment type="caution">
    <text evidence="10">The sequence shown here is derived from an EMBL/GenBank/DDBJ whole genome shotgun (WGS) entry which is preliminary data.</text>
</comment>
<dbReference type="InterPro" id="IPR038501">
    <property type="entry name" value="Spore_GerAC_C_sf"/>
</dbReference>
<comment type="similarity">
    <text evidence="2">Belongs to the GerABKC lipoprotein family.</text>
</comment>
<keyword evidence="6" id="KW-0564">Palmitate</keyword>
<dbReference type="RefSeq" id="WP_326121497.1">
    <property type="nucleotide sequence ID" value="NZ_JARSFG010000003.1"/>
</dbReference>
<organism evidence="10 11">
    <name type="scientific">Metasolibacillus meyeri</name>
    <dbReference type="NCBI Taxonomy" id="1071052"/>
    <lineage>
        <taxon>Bacteria</taxon>
        <taxon>Bacillati</taxon>
        <taxon>Bacillota</taxon>
        <taxon>Bacilli</taxon>
        <taxon>Bacillales</taxon>
        <taxon>Caryophanaceae</taxon>
        <taxon>Metasolibacillus</taxon>
    </lineage>
</organism>
<dbReference type="Gene3D" id="3.30.300.210">
    <property type="entry name" value="Nutrient germinant receptor protein C, domain 3"/>
    <property type="match status" value="1"/>
</dbReference>
<dbReference type="Pfam" id="PF25198">
    <property type="entry name" value="Spore_GerAC_N"/>
    <property type="match status" value="1"/>
</dbReference>
<keyword evidence="5" id="KW-0472">Membrane</keyword>
<dbReference type="InterPro" id="IPR046953">
    <property type="entry name" value="Spore_GerAC-like_C"/>
</dbReference>
<evidence type="ECO:0000313" key="10">
    <source>
        <dbReference type="EMBL" id="MEC1177232.1"/>
    </source>
</evidence>
<dbReference type="GO" id="GO:0009847">
    <property type="term" value="P:spore germination"/>
    <property type="evidence" value="ECO:0007669"/>
    <property type="project" value="InterPro"/>
</dbReference>
<feature type="domain" description="Spore germination GerAC-like C-terminal" evidence="8">
    <location>
        <begin position="202"/>
        <end position="349"/>
    </location>
</feature>
<evidence type="ECO:0000256" key="7">
    <source>
        <dbReference type="ARBA" id="ARBA00023288"/>
    </source>
</evidence>
<keyword evidence="3" id="KW-0309">Germination</keyword>
<dbReference type="InterPro" id="IPR057336">
    <property type="entry name" value="GerAC_N"/>
</dbReference>
<dbReference type="InterPro" id="IPR008844">
    <property type="entry name" value="Spore_GerAC-like"/>
</dbReference>
<evidence type="ECO:0000259" key="8">
    <source>
        <dbReference type="Pfam" id="PF05504"/>
    </source>
</evidence>
<keyword evidence="7" id="KW-0449">Lipoprotein</keyword>